<proteinExistence type="predicted"/>
<name>A0AAQ3M5P9_9PEZI</name>
<dbReference type="InterPro" id="IPR036047">
    <property type="entry name" value="F-box-like_dom_sf"/>
</dbReference>
<dbReference type="SUPFAM" id="SSF81383">
    <property type="entry name" value="F-box domain"/>
    <property type="match status" value="1"/>
</dbReference>
<evidence type="ECO:0000313" key="3">
    <source>
        <dbReference type="Proteomes" id="UP001303373"/>
    </source>
</evidence>
<feature type="domain" description="F-box" evidence="1">
    <location>
        <begin position="2"/>
        <end position="49"/>
    </location>
</feature>
<gene>
    <name evidence="2" type="ORF">R9X50_00173800</name>
</gene>
<dbReference type="AlphaFoldDB" id="A0AAQ3M5P9"/>
<dbReference type="InterPro" id="IPR001810">
    <property type="entry name" value="F-box_dom"/>
</dbReference>
<dbReference type="Proteomes" id="UP001303373">
    <property type="component" value="Chromosome 2"/>
</dbReference>
<dbReference type="SMART" id="SM00256">
    <property type="entry name" value="FBOX"/>
    <property type="match status" value="1"/>
</dbReference>
<sequence>MESDLLQLSNELLHGIFVEIDPVDLAALSQTCRTLRNYISGNTLLHKDLYVSKYDEPHQPPNWEQELHEFEKVGKIMKSKDRGSKPQHLQFIVDKIQTLLNAAHHDINDSRNLQLLLDYFMNPDNIDAFLCASSLFGRAGGDVRRPAPTAELQQASAKLHCLFGVPIESIPNRTAFNIDRPLDLDRTKPPATCTRSHTWSLLTHPYARAKVYDLREYTDGSLWGPFKDDGQQRVDWEKVEAIMIVLGFNLQLVNRRSDGILGNVWDTPFVGAAPNSFVNPPASSDPSQPEEEHDAEFLQIRELAMSLDAQDPFGISGTWMRVVCFLDYNDLYHFNFHTRDEPGEPREPIDTQEAIRLIRVKLQVTRIEQPGAEDRDDQDFAGQEELDWSEFKGERLPVVHFTGTSRSLHASWDPNANSRIRGTVRQTPEGEVRWTTFSIFHGEERWRSEGVQVGGIKSARGVLGNWFDKDFDMHGPAGPTAFWKVSDELTDEKTTSTPLVLF</sequence>
<reference evidence="2 3" key="1">
    <citation type="submission" date="2023-11" db="EMBL/GenBank/DDBJ databases">
        <title>An acidophilic fungus is an integral part of prey digestion in a carnivorous sundew plant.</title>
        <authorList>
            <person name="Tsai I.J."/>
        </authorList>
    </citation>
    <scope>NUCLEOTIDE SEQUENCE [LARGE SCALE GENOMIC DNA]</scope>
    <source>
        <strain evidence="2">169a</strain>
    </source>
</reference>
<accession>A0AAQ3M5P9</accession>
<evidence type="ECO:0000313" key="2">
    <source>
        <dbReference type="EMBL" id="WPG98936.1"/>
    </source>
</evidence>
<evidence type="ECO:0000259" key="1">
    <source>
        <dbReference type="PROSITE" id="PS50181"/>
    </source>
</evidence>
<organism evidence="2 3">
    <name type="scientific">Acrodontium crateriforme</name>
    <dbReference type="NCBI Taxonomy" id="150365"/>
    <lineage>
        <taxon>Eukaryota</taxon>
        <taxon>Fungi</taxon>
        <taxon>Dikarya</taxon>
        <taxon>Ascomycota</taxon>
        <taxon>Pezizomycotina</taxon>
        <taxon>Dothideomycetes</taxon>
        <taxon>Dothideomycetidae</taxon>
        <taxon>Mycosphaerellales</taxon>
        <taxon>Teratosphaeriaceae</taxon>
        <taxon>Acrodontium</taxon>
    </lineage>
</organism>
<dbReference type="EMBL" id="CP138581">
    <property type="protein sequence ID" value="WPG98936.1"/>
    <property type="molecule type" value="Genomic_DNA"/>
</dbReference>
<keyword evidence="3" id="KW-1185">Reference proteome</keyword>
<dbReference type="Pfam" id="PF00646">
    <property type="entry name" value="F-box"/>
    <property type="match status" value="1"/>
</dbReference>
<dbReference type="Gene3D" id="1.20.1280.50">
    <property type="match status" value="1"/>
</dbReference>
<dbReference type="PROSITE" id="PS50181">
    <property type="entry name" value="FBOX"/>
    <property type="match status" value="1"/>
</dbReference>
<protein>
    <recommendedName>
        <fullName evidence="1">F-box domain-containing protein</fullName>
    </recommendedName>
</protein>